<evidence type="ECO:0000313" key="1">
    <source>
        <dbReference type="EMBL" id="EAQ15062.1"/>
    </source>
</evidence>
<evidence type="ECO:0000313" key="2">
    <source>
        <dbReference type="Proteomes" id="UP000002931"/>
    </source>
</evidence>
<dbReference type="STRING" id="314271.RB2654_20803"/>
<name>A3VAX1_9RHOB</name>
<keyword evidence="2" id="KW-1185">Reference proteome</keyword>
<protein>
    <submittedName>
        <fullName evidence="1">Uncharacterized protein</fullName>
    </submittedName>
</protein>
<gene>
    <name evidence="1" type="ORF">RB2654_20803</name>
</gene>
<sequence>MLNAKSVDKEFGKIVAGTGVQPAMAKEFMLFTIMFAKRPDSSASI</sequence>
<comment type="caution">
    <text evidence="1">The sequence shown here is derived from an EMBL/GenBank/DDBJ whole genome shotgun (WGS) entry which is preliminary data.</text>
</comment>
<dbReference type="HOGENOM" id="CLU_3201782_0_0_5"/>
<organism evidence="1 2">
    <name type="scientific">Maritimibacter alkaliphilus HTCC2654</name>
    <dbReference type="NCBI Taxonomy" id="314271"/>
    <lineage>
        <taxon>Bacteria</taxon>
        <taxon>Pseudomonadati</taxon>
        <taxon>Pseudomonadota</taxon>
        <taxon>Alphaproteobacteria</taxon>
        <taxon>Rhodobacterales</taxon>
        <taxon>Roseobacteraceae</taxon>
        <taxon>Maritimibacter</taxon>
    </lineage>
</organism>
<reference evidence="1 2" key="1">
    <citation type="journal article" date="2010" name="J. Bacteriol.">
        <title>Genome sequences of Pelagibaca bermudensis HTCC2601T and Maritimibacter alkaliphilus HTCC2654T, the type strains of two marine Roseobacter genera.</title>
        <authorList>
            <person name="Thrash J.C."/>
            <person name="Cho J.C."/>
            <person name="Ferriera S."/>
            <person name="Johnson J."/>
            <person name="Vergin K.L."/>
            <person name="Giovannoni S.J."/>
        </authorList>
    </citation>
    <scope>NUCLEOTIDE SEQUENCE [LARGE SCALE GENOMIC DNA]</scope>
    <source>
        <strain evidence="1 2">HTCC2654</strain>
    </source>
</reference>
<dbReference type="Proteomes" id="UP000002931">
    <property type="component" value="Unassembled WGS sequence"/>
</dbReference>
<dbReference type="EMBL" id="AAMT01000001">
    <property type="protein sequence ID" value="EAQ15062.1"/>
    <property type="molecule type" value="Genomic_DNA"/>
</dbReference>
<accession>A3VAX1</accession>
<dbReference type="AlphaFoldDB" id="A3VAX1"/>
<proteinExistence type="predicted"/>